<comment type="caution">
    <text evidence="8">The sequence shown here is derived from an EMBL/GenBank/DDBJ whole genome shotgun (WGS) entry which is preliminary data.</text>
</comment>
<reference evidence="8" key="2">
    <citation type="journal article" date="2023" name="IMA Fungus">
        <title>Comparative genomic study of the Penicillium genus elucidates a diverse pangenome and 15 lateral gene transfer events.</title>
        <authorList>
            <person name="Petersen C."/>
            <person name="Sorensen T."/>
            <person name="Nielsen M.R."/>
            <person name="Sondergaard T.E."/>
            <person name="Sorensen J.L."/>
            <person name="Fitzpatrick D.A."/>
            <person name="Frisvad J.C."/>
            <person name="Nielsen K.L."/>
        </authorList>
    </citation>
    <scope>NUCLEOTIDE SEQUENCE</scope>
    <source>
        <strain evidence="8">IBT 29864</strain>
    </source>
</reference>
<feature type="transmembrane region" description="Helical" evidence="7">
    <location>
        <begin position="475"/>
        <end position="496"/>
    </location>
</feature>
<evidence type="ECO:0000313" key="8">
    <source>
        <dbReference type="EMBL" id="KAJ5364490.1"/>
    </source>
</evidence>
<dbReference type="PIRSF" id="PIRSF006060">
    <property type="entry name" value="AA_transporter"/>
    <property type="match status" value="1"/>
</dbReference>
<gene>
    <name evidence="8" type="ORF">N7496_010203</name>
</gene>
<evidence type="ECO:0000256" key="4">
    <source>
        <dbReference type="ARBA" id="ARBA00022989"/>
    </source>
</evidence>
<feature type="transmembrane region" description="Helical" evidence="7">
    <location>
        <begin position="402"/>
        <end position="426"/>
    </location>
</feature>
<feature type="transmembrane region" description="Helical" evidence="7">
    <location>
        <begin position="168"/>
        <end position="188"/>
    </location>
</feature>
<feature type="transmembrane region" description="Helical" evidence="7">
    <location>
        <begin position="374"/>
        <end position="396"/>
    </location>
</feature>
<feature type="transmembrane region" description="Helical" evidence="7">
    <location>
        <begin position="326"/>
        <end position="349"/>
    </location>
</feature>
<keyword evidence="3 7" id="KW-0812">Transmembrane</keyword>
<dbReference type="OrthoDB" id="3900342at2759"/>
<feature type="transmembrane region" description="Helical" evidence="7">
    <location>
        <begin position="46"/>
        <end position="68"/>
    </location>
</feature>
<keyword evidence="2" id="KW-0813">Transport</keyword>
<feature type="transmembrane region" description="Helical" evidence="7">
    <location>
        <begin position="447"/>
        <end position="469"/>
    </location>
</feature>
<sequence>MTDIDHTYDKSLSKAEQGDNQDDPDQALGSMGYTSELRRNRSMFTLLFQSLAIAAVPFGESTTFIQVIYGGGQLSIFVGWILVCLLDQCVAMSLAELASRYPTSAGPYYWSFQLSGKHSKLVSFVTAWIWLIGNWTVTLSVNFAFAGLLVATVSIFSNWEANDWQLLLVFYAICILAFVICGFGNRFLPMVDTICAGWTIMTMIVIMIVICVPAKAGRHDAATALGYYDSSLSGWGKFSFFIGLLPPAFIFCAIGMITSMSEEVLSPATKVPRAMALCVPVGGITGLFYVMPLCFTLPSLTDILNAPSGQPIPYIFHRVTGTREGAVGLVSLIILIGFFCSISITNAASRTTWALARDKAIPLSRLFSHVDERFHVPIWALGLVTVVQMLLGLINLGSTSAFTAFVSVGVIALAVTYAIPISLSLFQDRRTEVEKAQWHCGRALGSTLNIISLTWIAFQLVLFSLPSVLPVTPVSMNYASVVFIGLTAMAFVWYIIHARKGTSFWNFRVAVCSLHSVYVGPPVLGESD</sequence>
<evidence type="ECO:0000256" key="1">
    <source>
        <dbReference type="ARBA" id="ARBA00004141"/>
    </source>
</evidence>
<dbReference type="Proteomes" id="UP001147782">
    <property type="component" value="Unassembled WGS sequence"/>
</dbReference>
<dbReference type="Gene3D" id="1.20.1740.10">
    <property type="entry name" value="Amino acid/polyamine transporter I"/>
    <property type="match status" value="1"/>
</dbReference>
<feature type="transmembrane region" description="Helical" evidence="7">
    <location>
        <begin position="195"/>
        <end position="218"/>
    </location>
</feature>
<evidence type="ECO:0000256" key="3">
    <source>
        <dbReference type="ARBA" id="ARBA00022692"/>
    </source>
</evidence>
<evidence type="ECO:0000313" key="9">
    <source>
        <dbReference type="Proteomes" id="UP001147782"/>
    </source>
</evidence>
<evidence type="ECO:0000256" key="5">
    <source>
        <dbReference type="ARBA" id="ARBA00023136"/>
    </source>
</evidence>
<organism evidence="8 9">
    <name type="scientific">Penicillium cataractarum</name>
    <dbReference type="NCBI Taxonomy" id="2100454"/>
    <lineage>
        <taxon>Eukaryota</taxon>
        <taxon>Fungi</taxon>
        <taxon>Dikarya</taxon>
        <taxon>Ascomycota</taxon>
        <taxon>Pezizomycotina</taxon>
        <taxon>Eurotiomycetes</taxon>
        <taxon>Eurotiomycetidae</taxon>
        <taxon>Eurotiales</taxon>
        <taxon>Aspergillaceae</taxon>
        <taxon>Penicillium</taxon>
    </lineage>
</organism>
<comment type="subcellular location">
    <subcellularLocation>
        <location evidence="1">Membrane</location>
        <topology evidence="1">Multi-pass membrane protein</topology>
    </subcellularLocation>
</comment>
<dbReference type="AlphaFoldDB" id="A0A9W9RQE2"/>
<dbReference type="GeneID" id="81442295"/>
<evidence type="ECO:0000256" key="7">
    <source>
        <dbReference type="SAM" id="Phobius"/>
    </source>
</evidence>
<dbReference type="RefSeq" id="XP_056552116.1">
    <property type="nucleotide sequence ID" value="XM_056703116.1"/>
</dbReference>
<name>A0A9W9RQE2_9EURO</name>
<accession>A0A9W9RQE2</accession>
<dbReference type="Pfam" id="PF13520">
    <property type="entry name" value="AA_permease_2"/>
    <property type="match status" value="1"/>
</dbReference>
<reference evidence="8" key="1">
    <citation type="submission" date="2022-11" db="EMBL/GenBank/DDBJ databases">
        <authorList>
            <person name="Petersen C."/>
        </authorList>
    </citation>
    <scope>NUCLEOTIDE SEQUENCE</scope>
    <source>
        <strain evidence="8">IBT 29864</strain>
    </source>
</reference>
<dbReference type="PANTHER" id="PTHR45649">
    <property type="entry name" value="AMINO-ACID PERMEASE BAT1"/>
    <property type="match status" value="1"/>
</dbReference>
<keyword evidence="4 7" id="KW-1133">Transmembrane helix</keyword>
<dbReference type="GO" id="GO:0016020">
    <property type="term" value="C:membrane"/>
    <property type="evidence" value="ECO:0007669"/>
    <property type="project" value="UniProtKB-SubCell"/>
</dbReference>
<feature type="region of interest" description="Disordered" evidence="6">
    <location>
        <begin position="1"/>
        <end position="29"/>
    </location>
</feature>
<keyword evidence="9" id="KW-1185">Reference proteome</keyword>
<proteinExistence type="predicted"/>
<feature type="compositionally biased region" description="Basic and acidic residues" evidence="6">
    <location>
        <begin position="1"/>
        <end position="17"/>
    </location>
</feature>
<evidence type="ECO:0000256" key="2">
    <source>
        <dbReference type="ARBA" id="ARBA00022448"/>
    </source>
</evidence>
<dbReference type="PANTHER" id="PTHR45649:SF28">
    <property type="entry name" value="TRANSPORTER, PUTATIVE (EUROFUNG)-RELATED"/>
    <property type="match status" value="1"/>
</dbReference>
<feature type="transmembrane region" description="Helical" evidence="7">
    <location>
        <begin position="74"/>
        <end position="95"/>
    </location>
</feature>
<feature type="transmembrane region" description="Helical" evidence="7">
    <location>
        <begin position="127"/>
        <end position="156"/>
    </location>
</feature>
<dbReference type="InterPro" id="IPR002293">
    <property type="entry name" value="AA/rel_permease1"/>
</dbReference>
<feature type="transmembrane region" description="Helical" evidence="7">
    <location>
        <begin position="238"/>
        <end position="259"/>
    </location>
</feature>
<dbReference type="EMBL" id="JAPZBS010000008">
    <property type="protein sequence ID" value="KAJ5364490.1"/>
    <property type="molecule type" value="Genomic_DNA"/>
</dbReference>
<evidence type="ECO:0000256" key="6">
    <source>
        <dbReference type="SAM" id="MobiDB-lite"/>
    </source>
</evidence>
<protein>
    <submittedName>
        <fullName evidence="8">Amino acid/polyamine transporter I</fullName>
    </submittedName>
</protein>
<keyword evidence="5 7" id="KW-0472">Membrane</keyword>
<dbReference type="GO" id="GO:0022857">
    <property type="term" value="F:transmembrane transporter activity"/>
    <property type="evidence" value="ECO:0007669"/>
    <property type="project" value="InterPro"/>
</dbReference>
<feature type="transmembrane region" description="Helical" evidence="7">
    <location>
        <begin position="271"/>
        <end position="291"/>
    </location>
</feature>